<feature type="chain" id="PRO_5041433591" evidence="2">
    <location>
        <begin position="22"/>
        <end position="1037"/>
    </location>
</feature>
<protein>
    <submittedName>
        <fullName evidence="3">Uncharacterized protein</fullName>
    </submittedName>
</protein>
<feature type="region of interest" description="Disordered" evidence="1">
    <location>
        <begin position="33"/>
        <end position="59"/>
    </location>
</feature>
<keyword evidence="4" id="KW-1185">Reference proteome</keyword>
<comment type="caution">
    <text evidence="3">The sequence shown here is derived from an EMBL/GenBank/DDBJ whole genome shotgun (WGS) entry which is preliminary data.</text>
</comment>
<evidence type="ECO:0000313" key="4">
    <source>
        <dbReference type="Proteomes" id="UP001166286"/>
    </source>
</evidence>
<name>A0AA39V5J8_9LECA</name>
<sequence>MLLIAFITVLTFLAERPTAAAVAHRVHDANLPLSTAPPEPGSSAATIRLPNPTPAPDRDLIKRQQYGTKPSGANEVAGLPGAVCITRGGTYVQSTSTLEPTGLQWVPYVPMDGAGQIVYFGTDTDGILFENVNFVDPPSSLLAYTTLLQPYSNSSGWSMVMPSTIPDTLQYWPEITYTATGTGTGSYNALMTIFASCASDSYAPLSTSSTPPGIPFINSPLNIPAITGCSYYATTTATWTSVMPLMTGDLIIPAYEGYNEQDFWNQTGAVWTLSTGNDSAEVAWAFPSYMEGGMNPSLFFTMAPKSTAFNFTIPDWRGIPTGPAIALSATTISGAPAGITSYTITASAQYACTSDTFANPIYQGAVPCTEADPLFVTDTENWIYRNVDYSLSNWWSNGPTRTTPSQPNVPAPTATESNSDALPKQLAFQALNVEVDCSLGGDCISQSAIDFCQADQNPRLPIWAYLALMAISNLHTQLKNIYDNLGFAAITVGDWGLGFVDEFTDDVQQAAELNGKQVALAITGLVVSVLAAFIPMINFEKVGANVVAADAKAGGLTAGEGGLLGIAKNPHAPSGELNPATDPVPPAGSDVEQFWKQAEQMEAGEAQPNVLKPGENWAEDFSFVDTRPTRNPIMIPPASIATEEEDAIALAPDIGRRESEVLLGTIPGNVLQGAQGLWAKYDPSSVDTAMQGGLWQGFVGNITAQMQTQLDLFTTGLLTDPIMTDVLLTYLYGGTYISGQIDLSILAWFLRTDLTARAINNLWNSYQAYVSFTRLGDPPYGNSTPACDAHLAGPQLTKFCGVGGVFYLYMLSEGDQDNGAWSPNGGDLISAYPGQIMPYGLNKFETDAMLNLTASGPTEGSARAWNATQLVNITADQSQDMSANIGGMLNAADTSEIYSIVGRLPGEWSIPVCNQGTNSWGADYTKSVTGYNIGYLPCACGYQGNETADFMKAIGISDNALYNLAFYCCEGSLLFPGKKNTKVTNNANTGPGAAGLDGGVWPDDQPLYYGTISAEDVHNAELHCSSSGVLTPAPNTN</sequence>
<dbReference type="AlphaFoldDB" id="A0AA39V5J8"/>
<proteinExistence type="predicted"/>
<evidence type="ECO:0000256" key="1">
    <source>
        <dbReference type="SAM" id="MobiDB-lite"/>
    </source>
</evidence>
<gene>
    <name evidence="3" type="ORF">JMJ35_000428</name>
</gene>
<dbReference type="Proteomes" id="UP001166286">
    <property type="component" value="Unassembled WGS sequence"/>
</dbReference>
<dbReference type="EMBL" id="JAFEKC020000001">
    <property type="protein sequence ID" value="KAK0517273.1"/>
    <property type="molecule type" value="Genomic_DNA"/>
</dbReference>
<reference evidence="3" key="1">
    <citation type="submission" date="2023-03" db="EMBL/GenBank/DDBJ databases">
        <title>Complete genome of Cladonia borealis.</title>
        <authorList>
            <person name="Park H."/>
        </authorList>
    </citation>
    <scope>NUCLEOTIDE SEQUENCE</scope>
    <source>
        <strain evidence="3">ANT050790</strain>
    </source>
</reference>
<organism evidence="3 4">
    <name type="scientific">Cladonia borealis</name>
    <dbReference type="NCBI Taxonomy" id="184061"/>
    <lineage>
        <taxon>Eukaryota</taxon>
        <taxon>Fungi</taxon>
        <taxon>Dikarya</taxon>
        <taxon>Ascomycota</taxon>
        <taxon>Pezizomycotina</taxon>
        <taxon>Lecanoromycetes</taxon>
        <taxon>OSLEUM clade</taxon>
        <taxon>Lecanoromycetidae</taxon>
        <taxon>Lecanorales</taxon>
        <taxon>Lecanorineae</taxon>
        <taxon>Cladoniaceae</taxon>
        <taxon>Cladonia</taxon>
    </lineage>
</organism>
<keyword evidence="2" id="KW-0732">Signal</keyword>
<accession>A0AA39V5J8</accession>
<evidence type="ECO:0000256" key="2">
    <source>
        <dbReference type="SAM" id="SignalP"/>
    </source>
</evidence>
<evidence type="ECO:0000313" key="3">
    <source>
        <dbReference type="EMBL" id="KAK0517273.1"/>
    </source>
</evidence>
<feature type="signal peptide" evidence="2">
    <location>
        <begin position="1"/>
        <end position="21"/>
    </location>
</feature>